<name>A0A512DMQ3_9PROT</name>
<feature type="domain" description="Tripartite ATP-independent periplasmic transporters DctQ component" evidence="10">
    <location>
        <begin position="51"/>
        <end position="181"/>
    </location>
</feature>
<keyword evidence="2 9" id="KW-0813">Transport</keyword>
<dbReference type="PANTHER" id="PTHR35011">
    <property type="entry name" value="2,3-DIKETO-L-GULONATE TRAP TRANSPORTER SMALL PERMEASE PROTEIN YIAM"/>
    <property type="match status" value="1"/>
</dbReference>
<feature type="transmembrane region" description="Helical" evidence="9">
    <location>
        <begin position="41"/>
        <end position="64"/>
    </location>
</feature>
<comment type="subcellular location">
    <subcellularLocation>
        <location evidence="1 9">Cell inner membrane</location>
        <topology evidence="1 9">Multi-pass membrane protein</topology>
    </subcellularLocation>
</comment>
<sequence length="195" mass="20848">MSMAERTQLDRTQMHPGAMVAPVPGSSALDRVEREIYRVEAFIAGASLVVMLATIVFSVIARYFELPVPNVSELGIVAMAPLTFVGAALCTYARAHISVEIAQQLPSRLLRSIAHAGAMLSQLLFAGIFLYVAWEFFAYAYESNENLIDLGTPVAVPAGFMVAGSALMIVHALADLYRLVTGQPHPGLPNSGGVS</sequence>
<evidence type="ECO:0000256" key="6">
    <source>
        <dbReference type="ARBA" id="ARBA00022989"/>
    </source>
</evidence>
<comment type="caution">
    <text evidence="11">The sequence shown here is derived from an EMBL/GenBank/DDBJ whole genome shotgun (WGS) entry which is preliminary data.</text>
</comment>
<evidence type="ECO:0000313" key="11">
    <source>
        <dbReference type="EMBL" id="GEO37756.1"/>
    </source>
</evidence>
<protein>
    <recommendedName>
        <fullName evidence="9">TRAP transporter small permease protein</fullName>
    </recommendedName>
</protein>
<dbReference type="GO" id="GO:0005886">
    <property type="term" value="C:plasma membrane"/>
    <property type="evidence" value="ECO:0007669"/>
    <property type="project" value="UniProtKB-SubCell"/>
</dbReference>
<evidence type="ECO:0000313" key="12">
    <source>
        <dbReference type="Proteomes" id="UP000321523"/>
    </source>
</evidence>
<gene>
    <name evidence="11" type="ORF">SAE02_19040</name>
</gene>
<proteinExistence type="inferred from homology"/>
<organism evidence="11 12">
    <name type="scientific">Skermanella aerolata</name>
    <dbReference type="NCBI Taxonomy" id="393310"/>
    <lineage>
        <taxon>Bacteria</taxon>
        <taxon>Pseudomonadati</taxon>
        <taxon>Pseudomonadota</taxon>
        <taxon>Alphaproteobacteria</taxon>
        <taxon>Rhodospirillales</taxon>
        <taxon>Azospirillaceae</taxon>
        <taxon>Skermanella</taxon>
    </lineage>
</organism>
<keyword evidence="3" id="KW-1003">Cell membrane</keyword>
<evidence type="ECO:0000256" key="8">
    <source>
        <dbReference type="ARBA" id="ARBA00038436"/>
    </source>
</evidence>
<evidence type="ECO:0000259" key="10">
    <source>
        <dbReference type="Pfam" id="PF04290"/>
    </source>
</evidence>
<dbReference type="AlphaFoldDB" id="A0A512DMQ3"/>
<dbReference type="Proteomes" id="UP000321523">
    <property type="component" value="Unassembled WGS sequence"/>
</dbReference>
<evidence type="ECO:0000256" key="9">
    <source>
        <dbReference type="RuleBase" id="RU369079"/>
    </source>
</evidence>
<evidence type="ECO:0000256" key="7">
    <source>
        <dbReference type="ARBA" id="ARBA00023136"/>
    </source>
</evidence>
<dbReference type="GO" id="GO:0015740">
    <property type="term" value="P:C4-dicarboxylate transport"/>
    <property type="evidence" value="ECO:0007669"/>
    <property type="project" value="TreeGrafter"/>
</dbReference>
<feature type="transmembrane region" description="Helical" evidence="9">
    <location>
        <begin position="113"/>
        <end position="134"/>
    </location>
</feature>
<feature type="transmembrane region" description="Helical" evidence="9">
    <location>
        <begin position="76"/>
        <end position="93"/>
    </location>
</feature>
<reference evidence="11 12" key="1">
    <citation type="submission" date="2019-07" db="EMBL/GenBank/DDBJ databases">
        <title>Whole genome shotgun sequence of Skermanella aerolata NBRC 106429.</title>
        <authorList>
            <person name="Hosoyama A."/>
            <person name="Uohara A."/>
            <person name="Ohji S."/>
            <person name="Ichikawa N."/>
        </authorList>
    </citation>
    <scope>NUCLEOTIDE SEQUENCE [LARGE SCALE GENOMIC DNA]</scope>
    <source>
        <strain evidence="11 12">NBRC 106429</strain>
    </source>
</reference>
<keyword evidence="6 9" id="KW-1133">Transmembrane helix</keyword>
<evidence type="ECO:0000256" key="5">
    <source>
        <dbReference type="ARBA" id="ARBA00022692"/>
    </source>
</evidence>
<evidence type="ECO:0000256" key="4">
    <source>
        <dbReference type="ARBA" id="ARBA00022519"/>
    </source>
</evidence>
<feature type="transmembrane region" description="Helical" evidence="9">
    <location>
        <begin position="154"/>
        <end position="174"/>
    </location>
</feature>
<keyword evidence="4 9" id="KW-0997">Cell inner membrane</keyword>
<dbReference type="GO" id="GO:0022857">
    <property type="term" value="F:transmembrane transporter activity"/>
    <property type="evidence" value="ECO:0007669"/>
    <property type="project" value="UniProtKB-UniRule"/>
</dbReference>
<comment type="function">
    <text evidence="9">Part of the tripartite ATP-independent periplasmic (TRAP) transport system.</text>
</comment>
<keyword evidence="12" id="KW-1185">Reference proteome</keyword>
<comment type="similarity">
    <text evidence="8 9">Belongs to the TRAP transporter small permease family.</text>
</comment>
<evidence type="ECO:0000256" key="1">
    <source>
        <dbReference type="ARBA" id="ARBA00004429"/>
    </source>
</evidence>
<comment type="subunit">
    <text evidence="9">The complex comprises the extracytoplasmic solute receptor protein and the two transmembrane proteins.</text>
</comment>
<dbReference type="InterPro" id="IPR055348">
    <property type="entry name" value="DctQ"/>
</dbReference>
<accession>A0A512DMQ3</accession>
<dbReference type="InterPro" id="IPR007387">
    <property type="entry name" value="TRAP_DctQ"/>
</dbReference>
<keyword evidence="5 9" id="KW-0812">Transmembrane</keyword>
<keyword evidence="7 9" id="KW-0472">Membrane</keyword>
<dbReference type="EMBL" id="BJYZ01000007">
    <property type="protein sequence ID" value="GEO37756.1"/>
    <property type="molecule type" value="Genomic_DNA"/>
</dbReference>
<evidence type="ECO:0000256" key="3">
    <source>
        <dbReference type="ARBA" id="ARBA00022475"/>
    </source>
</evidence>
<dbReference type="PANTHER" id="PTHR35011:SF2">
    <property type="entry name" value="2,3-DIKETO-L-GULONATE TRAP TRANSPORTER SMALL PERMEASE PROTEIN YIAM"/>
    <property type="match status" value="1"/>
</dbReference>
<dbReference type="Pfam" id="PF04290">
    <property type="entry name" value="DctQ"/>
    <property type="match status" value="1"/>
</dbReference>
<evidence type="ECO:0000256" key="2">
    <source>
        <dbReference type="ARBA" id="ARBA00022448"/>
    </source>
</evidence>